<dbReference type="Proteomes" id="UP000243524">
    <property type="component" value="Unassembled WGS sequence"/>
</dbReference>
<dbReference type="CDD" id="cd03141">
    <property type="entry name" value="GATase1_Hsp31_like"/>
    <property type="match status" value="1"/>
</dbReference>
<dbReference type="PANTHER" id="PTHR48094">
    <property type="entry name" value="PROTEIN/NUCLEIC ACID DEGLYCASE DJ-1-RELATED"/>
    <property type="match status" value="1"/>
</dbReference>
<evidence type="ECO:0000256" key="1">
    <source>
        <dbReference type="ARBA" id="ARBA00023016"/>
    </source>
</evidence>
<dbReference type="OrthoDB" id="9792284at2"/>
<dbReference type="GO" id="GO:0019172">
    <property type="term" value="F:glyoxalase III activity"/>
    <property type="evidence" value="ECO:0007669"/>
    <property type="project" value="TreeGrafter"/>
</dbReference>
<dbReference type="InterPro" id="IPR002818">
    <property type="entry name" value="DJ-1/PfpI"/>
</dbReference>
<evidence type="ECO:0000313" key="5">
    <source>
        <dbReference type="EMBL" id="PKR77635.1"/>
    </source>
</evidence>
<gene>
    <name evidence="5" type="ORF">CEY16_06775</name>
</gene>
<dbReference type="RefSeq" id="WP_101331243.1">
    <property type="nucleotide sequence ID" value="NZ_PJNH01000002.1"/>
</dbReference>
<reference evidence="5 6" key="1">
    <citation type="submission" date="2017-06" db="EMBL/GenBank/DDBJ databases">
        <title>the draft geome sequence of Illustriluteabacillus marina B3227.</title>
        <authorList>
            <person name="He R.-H."/>
            <person name="Du Z.-J."/>
        </authorList>
    </citation>
    <scope>NUCLEOTIDE SEQUENCE [LARGE SCALE GENOMIC DNA]</scope>
    <source>
        <strain evidence="5 6">B3227</strain>
    </source>
</reference>
<organism evidence="5 6">
    <name type="scientific">Halalkalibacillus sediminis</name>
    <dbReference type="NCBI Taxonomy" id="2018042"/>
    <lineage>
        <taxon>Bacteria</taxon>
        <taxon>Bacillati</taxon>
        <taxon>Bacillota</taxon>
        <taxon>Bacilli</taxon>
        <taxon>Bacillales</taxon>
        <taxon>Bacillaceae</taxon>
        <taxon>Halalkalibacillus</taxon>
    </lineage>
</organism>
<dbReference type="InterPro" id="IPR029062">
    <property type="entry name" value="Class_I_gatase-like"/>
</dbReference>
<evidence type="ECO:0000256" key="3">
    <source>
        <dbReference type="ARBA" id="ARBA00038493"/>
    </source>
</evidence>
<dbReference type="SUPFAM" id="SSF52317">
    <property type="entry name" value="Class I glutamine amidotransferase-like"/>
    <property type="match status" value="1"/>
</dbReference>
<sequence length="221" mass="23709">MSKSILMVVTTASELKGGHETGLWLSEFGEAYAKFKEFGYSITVVSPNGGDVPIDPNSLGDDVPQEILDTKQYLKGTQPIDDIGDGSEFDAVFLPGGHGTVIDFPENRKLQNLLRDMYEANKVVASVCHGPAGLVGVTLSDGKPLVKGKTVTAFTDAEESEMGLDETVPFLLESKLLELGANFKADGNWSDHVEADGHLVTGQNPQSTESVAKEVVRQLNN</sequence>
<keyword evidence="5" id="KW-0808">Transferase</keyword>
<dbReference type="InterPro" id="IPR050325">
    <property type="entry name" value="Prot/Nucl_acid_deglycase"/>
</dbReference>
<dbReference type="GO" id="GO:0005737">
    <property type="term" value="C:cytoplasm"/>
    <property type="evidence" value="ECO:0007669"/>
    <property type="project" value="TreeGrafter"/>
</dbReference>
<accession>A0A2I0QTF8</accession>
<evidence type="ECO:0000313" key="6">
    <source>
        <dbReference type="Proteomes" id="UP000243524"/>
    </source>
</evidence>
<proteinExistence type="inferred from homology"/>
<evidence type="ECO:0000256" key="2">
    <source>
        <dbReference type="ARBA" id="ARBA00023239"/>
    </source>
</evidence>
<keyword evidence="6" id="KW-1185">Reference proteome</keyword>
<dbReference type="PANTHER" id="PTHR48094:SF11">
    <property type="entry name" value="GLUTATHIONE-INDEPENDENT GLYOXALASE HSP31-RELATED"/>
    <property type="match status" value="1"/>
</dbReference>
<protein>
    <submittedName>
        <fullName evidence="5">Glutamine amidotransferase</fullName>
    </submittedName>
</protein>
<comment type="caution">
    <text evidence="5">The sequence shown here is derived from an EMBL/GenBank/DDBJ whole genome shotgun (WGS) entry which is preliminary data.</text>
</comment>
<dbReference type="GO" id="GO:0019243">
    <property type="term" value="P:methylglyoxal catabolic process to D-lactate via S-lactoyl-glutathione"/>
    <property type="evidence" value="ECO:0007669"/>
    <property type="project" value="TreeGrafter"/>
</dbReference>
<keyword evidence="2" id="KW-0456">Lyase</keyword>
<name>A0A2I0QTF8_9BACI</name>
<dbReference type="EMBL" id="PJNH01000002">
    <property type="protein sequence ID" value="PKR77635.1"/>
    <property type="molecule type" value="Genomic_DNA"/>
</dbReference>
<dbReference type="AlphaFoldDB" id="A0A2I0QTF8"/>
<feature type="domain" description="DJ-1/PfpI" evidence="4">
    <location>
        <begin position="26"/>
        <end position="218"/>
    </location>
</feature>
<dbReference type="Pfam" id="PF01965">
    <property type="entry name" value="DJ-1_PfpI"/>
    <property type="match status" value="1"/>
</dbReference>
<dbReference type="Gene3D" id="3.40.50.880">
    <property type="match status" value="1"/>
</dbReference>
<keyword evidence="5" id="KW-0315">Glutamine amidotransferase</keyword>
<comment type="similarity">
    <text evidence="3">Belongs to the peptidase C56 family. HSP31-like subfamily.</text>
</comment>
<dbReference type="GO" id="GO:0016740">
    <property type="term" value="F:transferase activity"/>
    <property type="evidence" value="ECO:0007669"/>
    <property type="project" value="UniProtKB-KW"/>
</dbReference>
<keyword evidence="1" id="KW-0346">Stress response</keyword>
<evidence type="ECO:0000259" key="4">
    <source>
        <dbReference type="Pfam" id="PF01965"/>
    </source>
</evidence>